<dbReference type="PANTHER" id="PTHR37175:SF1">
    <property type="entry name" value="CONSTANS-LIKE PROTEIN-RELATED"/>
    <property type="match status" value="1"/>
</dbReference>
<feature type="compositionally biased region" description="Basic and acidic residues" evidence="1">
    <location>
        <begin position="98"/>
        <end position="114"/>
    </location>
</feature>
<feature type="compositionally biased region" description="Acidic residues" evidence="1">
    <location>
        <begin position="84"/>
        <end position="97"/>
    </location>
</feature>
<reference evidence="2" key="1">
    <citation type="submission" date="2020-06" db="EMBL/GenBank/DDBJ databases">
        <authorList>
            <person name="Li T."/>
            <person name="Hu X."/>
            <person name="Zhang T."/>
            <person name="Song X."/>
            <person name="Zhang H."/>
            <person name="Dai N."/>
            <person name="Sheng W."/>
            <person name="Hou X."/>
            <person name="Wei L."/>
        </authorList>
    </citation>
    <scope>NUCLEOTIDE SEQUENCE</scope>
    <source>
        <strain evidence="2">G01</strain>
        <tissue evidence="2">Leaf</tissue>
    </source>
</reference>
<evidence type="ECO:0000256" key="1">
    <source>
        <dbReference type="SAM" id="MobiDB-lite"/>
    </source>
</evidence>
<gene>
    <name evidence="2" type="ORF">Sangu_2509700</name>
</gene>
<accession>A0AAW2JL84</accession>
<name>A0AAW2JL84_9LAMI</name>
<dbReference type="PANTHER" id="PTHR37175">
    <property type="entry name" value="BNAA08G28800D PROTEIN"/>
    <property type="match status" value="1"/>
</dbReference>
<comment type="caution">
    <text evidence="2">The sequence shown here is derived from an EMBL/GenBank/DDBJ whole genome shotgun (WGS) entry which is preliminary data.</text>
</comment>
<proteinExistence type="predicted"/>
<reference evidence="2" key="2">
    <citation type="journal article" date="2024" name="Plant">
        <title>Genomic evolution and insights into agronomic trait innovations of Sesamum species.</title>
        <authorList>
            <person name="Miao H."/>
            <person name="Wang L."/>
            <person name="Qu L."/>
            <person name="Liu H."/>
            <person name="Sun Y."/>
            <person name="Le M."/>
            <person name="Wang Q."/>
            <person name="Wei S."/>
            <person name="Zheng Y."/>
            <person name="Lin W."/>
            <person name="Duan Y."/>
            <person name="Cao H."/>
            <person name="Xiong S."/>
            <person name="Wang X."/>
            <person name="Wei L."/>
            <person name="Li C."/>
            <person name="Ma Q."/>
            <person name="Ju M."/>
            <person name="Zhao R."/>
            <person name="Li G."/>
            <person name="Mu C."/>
            <person name="Tian Q."/>
            <person name="Mei H."/>
            <person name="Zhang T."/>
            <person name="Gao T."/>
            <person name="Zhang H."/>
        </authorList>
    </citation>
    <scope>NUCLEOTIDE SEQUENCE</scope>
    <source>
        <strain evidence="2">G01</strain>
    </source>
</reference>
<evidence type="ECO:0000313" key="2">
    <source>
        <dbReference type="EMBL" id="KAL0295396.1"/>
    </source>
</evidence>
<dbReference type="EMBL" id="JACGWK010000709">
    <property type="protein sequence ID" value="KAL0295396.1"/>
    <property type="molecule type" value="Genomic_DNA"/>
</dbReference>
<dbReference type="AlphaFoldDB" id="A0AAW2JL84"/>
<protein>
    <submittedName>
        <fullName evidence="2">Uncharacterized protein</fullName>
    </submittedName>
</protein>
<sequence length="172" mass="19068">MNAVTTSDDPDNGVCGSDSDANSDDSPGYYQPISTVDSGGEDEDHDRDRVFSDQDPNPNFYHLPNGWVENGVSSIDLSDKDHESDEEEEEEEEEEAMESERAIERAFREDERRRTAPLTAENAVRVMEAMRGISFGGGAPDWAGQVPEDQWIDRLRRLRRPSSAASAASATN</sequence>
<feature type="region of interest" description="Disordered" evidence="1">
    <location>
        <begin position="1"/>
        <end position="114"/>
    </location>
</feature>
<organism evidence="2">
    <name type="scientific">Sesamum angustifolium</name>
    <dbReference type="NCBI Taxonomy" id="2727405"/>
    <lineage>
        <taxon>Eukaryota</taxon>
        <taxon>Viridiplantae</taxon>
        <taxon>Streptophyta</taxon>
        <taxon>Embryophyta</taxon>
        <taxon>Tracheophyta</taxon>
        <taxon>Spermatophyta</taxon>
        <taxon>Magnoliopsida</taxon>
        <taxon>eudicotyledons</taxon>
        <taxon>Gunneridae</taxon>
        <taxon>Pentapetalae</taxon>
        <taxon>asterids</taxon>
        <taxon>lamiids</taxon>
        <taxon>Lamiales</taxon>
        <taxon>Pedaliaceae</taxon>
        <taxon>Sesamum</taxon>
    </lineage>
</organism>
<dbReference type="Pfam" id="PF06910">
    <property type="entry name" value="MEA1"/>
    <property type="match status" value="1"/>
</dbReference>